<dbReference type="SUPFAM" id="SSF57586">
    <property type="entry name" value="TNF receptor-like"/>
    <property type="match status" value="2"/>
</dbReference>
<evidence type="ECO:0000256" key="2">
    <source>
        <dbReference type="ARBA" id="ARBA00022525"/>
    </source>
</evidence>
<evidence type="ECO:0000256" key="1">
    <source>
        <dbReference type="ARBA" id="ARBA00004613"/>
    </source>
</evidence>
<accession>A0A3B3Q480</accession>
<dbReference type="GO" id="GO:0006915">
    <property type="term" value="P:apoptotic process"/>
    <property type="evidence" value="ECO:0007669"/>
    <property type="project" value="UniProtKB-KW"/>
</dbReference>
<keyword evidence="4 9" id="KW-0732">Signal</keyword>
<feature type="signal peptide" evidence="9">
    <location>
        <begin position="1"/>
        <end position="22"/>
    </location>
</feature>
<name>A0A3B3Q480_9TELE</name>
<feature type="disulfide bond" evidence="8">
    <location>
        <begin position="90"/>
        <end position="108"/>
    </location>
</feature>
<dbReference type="PROSITE" id="PS50050">
    <property type="entry name" value="TNFR_NGFR_2"/>
    <property type="match status" value="1"/>
</dbReference>
<dbReference type="Ensembl" id="ENSPKIT00000025336.1">
    <property type="protein sequence ID" value="ENSPKIP00000001417.1"/>
    <property type="gene ID" value="ENSPKIG00000019723.1"/>
</dbReference>
<dbReference type="InterPro" id="IPR052459">
    <property type="entry name" value="TNFRSF_decoy_receptor"/>
</dbReference>
<proteinExistence type="predicted"/>
<evidence type="ECO:0000256" key="6">
    <source>
        <dbReference type="ARBA" id="ARBA00023157"/>
    </source>
</evidence>
<keyword evidence="6 8" id="KW-1015">Disulfide bond</keyword>
<comment type="subcellular location">
    <subcellularLocation>
        <location evidence="1">Secreted</location>
    </subcellularLocation>
</comment>
<dbReference type="InterPro" id="IPR001368">
    <property type="entry name" value="TNFR/NGFR_Cys_rich_reg"/>
</dbReference>
<evidence type="ECO:0000259" key="10">
    <source>
        <dbReference type="PROSITE" id="PS50050"/>
    </source>
</evidence>
<keyword evidence="12" id="KW-1185">Reference proteome</keyword>
<evidence type="ECO:0000256" key="7">
    <source>
        <dbReference type="ARBA" id="ARBA00023180"/>
    </source>
</evidence>
<protein>
    <submittedName>
        <fullName evidence="11">Tumor necrosis factor receptor superfamily member 11B-like</fullName>
    </submittedName>
</protein>
<feature type="repeat" description="TNFR-Cys" evidence="8">
    <location>
        <begin position="67"/>
        <end position="108"/>
    </location>
</feature>
<keyword evidence="7" id="KW-0325">Glycoprotein</keyword>
<feature type="chain" id="PRO_5017222176" evidence="9">
    <location>
        <begin position="23"/>
        <end position="295"/>
    </location>
</feature>
<feature type="domain" description="TNFR-Cys" evidence="10">
    <location>
        <begin position="67"/>
        <end position="108"/>
    </location>
</feature>
<evidence type="ECO:0000256" key="4">
    <source>
        <dbReference type="ARBA" id="ARBA00022729"/>
    </source>
</evidence>
<dbReference type="Pfam" id="PF00020">
    <property type="entry name" value="TNFR_c6"/>
    <property type="match status" value="2"/>
</dbReference>
<dbReference type="OrthoDB" id="9990004at2759"/>
<dbReference type="SMART" id="SM00208">
    <property type="entry name" value="TNFR"/>
    <property type="match status" value="4"/>
</dbReference>
<dbReference type="AlphaFoldDB" id="A0A3B3Q480"/>
<reference evidence="11" key="2">
    <citation type="submission" date="2025-09" db="UniProtKB">
        <authorList>
            <consortium name="Ensembl"/>
        </authorList>
    </citation>
    <scope>IDENTIFICATION</scope>
</reference>
<dbReference type="PANTHER" id="PTHR23097">
    <property type="entry name" value="TUMOR NECROSIS FACTOR RECEPTOR SUPERFAMILY MEMBER"/>
    <property type="match status" value="1"/>
</dbReference>
<organism evidence="11 12">
    <name type="scientific">Paramormyrops kingsleyae</name>
    <dbReference type="NCBI Taxonomy" id="1676925"/>
    <lineage>
        <taxon>Eukaryota</taxon>
        <taxon>Metazoa</taxon>
        <taxon>Chordata</taxon>
        <taxon>Craniata</taxon>
        <taxon>Vertebrata</taxon>
        <taxon>Euteleostomi</taxon>
        <taxon>Actinopterygii</taxon>
        <taxon>Neopterygii</taxon>
        <taxon>Teleostei</taxon>
        <taxon>Osteoglossocephala</taxon>
        <taxon>Osteoglossomorpha</taxon>
        <taxon>Osteoglossiformes</taxon>
        <taxon>Mormyridae</taxon>
        <taxon>Paramormyrops</taxon>
    </lineage>
</organism>
<evidence type="ECO:0000256" key="5">
    <source>
        <dbReference type="ARBA" id="ARBA00022737"/>
    </source>
</evidence>
<evidence type="ECO:0000256" key="3">
    <source>
        <dbReference type="ARBA" id="ARBA00022703"/>
    </source>
</evidence>
<dbReference type="GO" id="GO:0005576">
    <property type="term" value="C:extracellular region"/>
    <property type="evidence" value="ECO:0007669"/>
    <property type="project" value="UniProtKB-SubCell"/>
</dbReference>
<keyword evidence="5" id="KW-0677">Repeat</keyword>
<evidence type="ECO:0000313" key="12">
    <source>
        <dbReference type="Proteomes" id="UP000261540"/>
    </source>
</evidence>
<dbReference type="PANTHER" id="PTHR23097:SF90">
    <property type="entry name" value="TUMOR NECROSIS FACTOR RECEPTOR SUPERFAMILY MEMBER 11B"/>
    <property type="match status" value="1"/>
</dbReference>
<sequence length="295" mass="33554">MEQPSVFHKVSLLGLMLLSLSADVTLETPTYDHEDHVTGRKLSCNRCPPGYHMVSHCTTQRQTECAACPAGHFTQYWNYLSKCLYCSNFCSDNQIVKEECSPTHNRVCACKEGYYWHAEFCIKHAECPPGYGVKRHGTAVRNTQCEQCTAGSYSAESSSRDPCRKHTNCTALGQHLVLKGTTESDNLCLFCRDVEHDAIDYLLREFLPDLLGDRKRLRRAVSLLPEYWRHTPPQGAVSDGGRFPAIIRIENGQPLETPSRTLRKTDRQRLYRKLHAAMEALSLLQYMCFKDVTLD</sequence>
<keyword evidence="2" id="KW-0964">Secreted</keyword>
<comment type="caution">
    <text evidence="8">Lacks conserved residue(s) required for the propagation of feature annotation.</text>
</comment>
<reference evidence="11" key="1">
    <citation type="submission" date="2025-08" db="UniProtKB">
        <authorList>
            <consortium name="Ensembl"/>
        </authorList>
    </citation>
    <scope>IDENTIFICATION</scope>
</reference>
<dbReference type="GeneTree" id="ENSGT00940000155167"/>
<dbReference type="KEGG" id="pki:111845197"/>
<feature type="disulfide bond" evidence="8">
    <location>
        <begin position="68"/>
        <end position="83"/>
    </location>
</feature>
<dbReference type="Proteomes" id="UP000261540">
    <property type="component" value="Unplaced"/>
</dbReference>
<evidence type="ECO:0000313" key="11">
    <source>
        <dbReference type="Ensembl" id="ENSPKIP00000001417.1"/>
    </source>
</evidence>
<keyword evidence="3" id="KW-0053">Apoptosis</keyword>
<dbReference type="Gene3D" id="2.10.50.10">
    <property type="entry name" value="Tumor Necrosis Factor Receptor, subunit A, domain 2"/>
    <property type="match status" value="3"/>
</dbReference>
<dbReference type="STRING" id="1676925.ENSPKIP00000001417"/>
<evidence type="ECO:0000256" key="8">
    <source>
        <dbReference type="PROSITE-ProRule" id="PRU00206"/>
    </source>
</evidence>
<evidence type="ECO:0000256" key="9">
    <source>
        <dbReference type="SAM" id="SignalP"/>
    </source>
</evidence>